<comment type="caution">
    <text evidence="2">The sequence shown here is derived from an EMBL/GenBank/DDBJ whole genome shotgun (WGS) entry which is preliminary data.</text>
</comment>
<accession>A0ABR9ATL5</accession>
<dbReference type="Pfam" id="PF14015">
    <property type="entry name" value="DUF4231"/>
    <property type="match status" value="1"/>
</dbReference>
<keyword evidence="3" id="KW-1185">Reference proteome</keyword>
<feature type="transmembrane region" description="Helical" evidence="1">
    <location>
        <begin position="29"/>
        <end position="49"/>
    </location>
</feature>
<name>A0ABR9ATL5_9BACT</name>
<reference evidence="2 3" key="1">
    <citation type="submission" date="2020-09" db="EMBL/GenBank/DDBJ databases">
        <title>Echinicola sp. CAU 1574 isolated from sand of Sido Beach.</title>
        <authorList>
            <person name="Kim W."/>
        </authorList>
    </citation>
    <scope>NUCLEOTIDE SEQUENCE [LARGE SCALE GENOMIC DNA]</scope>
    <source>
        <strain evidence="2 3">CAU 1574</strain>
    </source>
</reference>
<gene>
    <name evidence="2" type="ORF">IFO69_19530</name>
</gene>
<dbReference type="RefSeq" id="WP_192011828.1">
    <property type="nucleotide sequence ID" value="NZ_JACYTQ010000009.1"/>
</dbReference>
<dbReference type="NCBIfam" id="NF033634">
    <property type="entry name" value="SLATT_1"/>
    <property type="match status" value="1"/>
</dbReference>
<evidence type="ECO:0000313" key="3">
    <source>
        <dbReference type="Proteomes" id="UP000647133"/>
    </source>
</evidence>
<sequence length="149" mass="17027">MTPEEYIEERVNFQMDWYERKASHNKNLFIWKEGLTIVFAALIPFFAGLDSDGKILPLTIAVLGVLVTVLTGLASILKLEKKWIEYRTTAEMLKHEKYLFLTNAAPYSDPASSYPNFVSKIESLISKENTTWNNYIKNNNVPPPTSPKP</sequence>
<evidence type="ECO:0000256" key="1">
    <source>
        <dbReference type="SAM" id="Phobius"/>
    </source>
</evidence>
<organism evidence="2 3">
    <name type="scientific">Echinicola arenosa</name>
    <dbReference type="NCBI Taxonomy" id="2774144"/>
    <lineage>
        <taxon>Bacteria</taxon>
        <taxon>Pseudomonadati</taxon>
        <taxon>Bacteroidota</taxon>
        <taxon>Cytophagia</taxon>
        <taxon>Cytophagales</taxon>
        <taxon>Cyclobacteriaceae</taxon>
        <taxon>Echinicola</taxon>
    </lineage>
</organism>
<keyword evidence="1" id="KW-1133">Transmembrane helix</keyword>
<keyword evidence="1" id="KW-0812">Transmembrane</keyword>
<protein>
    <submittedName>
        <fullName evidence="2">DUF4231 domain-containing protein</fullName>
    </submittedName>
</protein>
<evidence type="ECO:0000313" key="2">
    <source>
        <dbReference type="EMBL" id="MBD8490954.1"/>
    </source>
</evidence>
<dbReference type="Proteomes" id="UP000647133">
    <property type="component" value="Unassembled WGS sequence"/>
</dbReference>
<dbReference type="EMBL" id="JACYTQ010000009">
    <property type="protein sequence ID" value="MBD8490954.1"/>
    <property type="molecule type" value="Genomic_DNA"/>
</dbReference>
<dbReference type="InterPro" id="IPR025325">
    <property type="entry name" value="DUF4231"/>
</dbReference>
<keyword evidence="1" id="KW-0472">Membrane</keyword>
<proteinExistence type="predicted"/>
<feature type="transmembrane region" description="Helical" evidence="1">
    <location>
        <begin position="55"/>
        <end position="77"/>
    </location>
</feature>